<proteinExistence type="predicted"/>
<organism evidence="2 3">
    <name type="scientific">Cryptosporangium japonicum</name>
    <dbReference type="NCBI Taxonomy" id="80872"/>
    <lineage>
        <taxon>Bacteria</taxon>
        <taxon>Bacillati</taxon>
        <taxon>Actinomycetota</taxon>
        <taxon>Actinomycetes</taxon>
        <taxon>Cryptosporangiales</taxon>
        <taxon>Cryptosporangiaceae</taxon>
        <taxon>Cryptosporangium</taxon>
    </lineage>
</organism>
<comment type="caution">
    <text evidence="2">The sequence shown here is derived from an EMBL/GenBank/DDBJ whole genome shotgun (WGS) entry which is preliminary data.</text>
</comment>
<evidence type="ECO:0000313" key="2">
    <source>
        <dbReference type="EMBL" id="GAA0270296.1"/>
    </source>
</evidence>
<sequence length="77" mass="7932">MGSVRAGPDRTVTIASVERTGSPDGQRIHTTSAARAPITTSVVTTRRVVTTARHPDRAGPGIPRGVVSPEAVSTATQ</sequence>
<evidence type="ECO:0000256" key="1">
    <source>
        <dbReference type="SAM" id="MobiDB-lite"/>
    </source>
</evidence>
<name>A0ABN0V1I4_9ACTN</name>
<evidence type="ECO:0000313" key="3">
    <source>
        <dbReference type="Proteomes" id="UP001500967"/>
    </source>
</evidence>
<dbReference type="Proteomes" id="UP001500967">
    <property type="component" value="Unassembled WGS sequence"/>
</dbReference>
<dbReference type="EMBL" id="BAAAGX010000029">
    <property type="protein sequence ID" value="GAA0270296.1"/>
    <property type="molecule type" value="Genomic_DNA"/>
</dbReference>
<feature type="region of interest" description="Disordered" evidence="1">
    <location>
        <begin position="53"/>
        <end position="77"/>
    </location>
</feature>
<keyword evidence="3" id="KW-1185">Reference proteome</keyword>
<gene>
    <name evidence="2" type="ORF">GCM10009539_66870</name>
</gene>
<reference evidence="2 3" key="1">
    <citation type="journal article" date="2019" name="Int. J. Syst. Evol. Microbiol.">
        <title>The Global Catalogue of Microorganisms (GCM) 10K type strain sequencing project: providing services to taxonomists for standard genome sequencing and annotation.</title>
        <authorList>
            <consortium name="The Broad Institute Genomics Platform"/>
            <consortium name="The Broad Institute Genome Sequencing Center for Infectious Disease"/>
            <person name="Wu L."/>
            <person name="Ma J."/>
        </authorList>
    </citation>
    <scope>NUCLEOTIDE SEQUENCE [LARGE SCALE GENOMIC DNA]</scope>
    <source>
        <strain evidence="2 3">JCM 10425</strain>
    </source>
</reference>
<accession>A0ABN0V1I4</accession>
<protein>
    <submittedName>
        <fullName evidence="2">Uncharacterized protein</fullName>
    </submittedName>
</protein>